<dbReference type="GO" id="GO:0022857">
    <property type="term" value="F:transmembrane transporter activity"/>
    <property type="evidence" value="ECO:0007669"/>
    <property type="project" value="InterPro"/>
</dbReference>
<feature type="transmembrane region" description="Helical" evidence="6">
    <location>
        <begin position="88"/>
        <end position="106"/>
    </location>
</feature>
<dbReference type="AlphaFoldDB" id="A0A811SDR1"/>
<evidence type="ECO:0000256" key="4">
    <source>
        <dbReference type="ARBA" id="ARBA00022989"/>
    </source>
</evidence>
<feature type="transmembrane region" description="Helical" evidence="6">
    <location>
        <begin position="62"/>
        <end position="82"/>
    </location>
</feature>
<evidence type="ECO:0000256" key="5">
    <source>
        <dbReference type="ARBA" id="ARBA00023136"/>
    </source>
</evidence>
<dbReference type="Pfam" id="PF00892">
    <property type="entry name" value="EamA"/>
    <property type="match status" value="1"/>
</dbReference>
<keyword evidence="3 6" id="KW-0812">Transmembrane</keyword>
<organism evidence="8 9">
    <name type="scientific">Miscanthus lutarioriparius</name>
    <dbReference type="NCBI Taxonomy" id="422564"/>
    <lineage>
        <taxon>Eukaryota</taxon>
        <taxon>Viridiplantae</taxon>
        <taxon>Streptophyta</taxon>
        <taxon>Embryophyta</taxon>
        <taxon>Tracheophyta</taxon>
        <taxon>Spermatophyta</taxon>
        <taxon>Magnoliopsida</taxon>
        <taxon>Liliopsida</taxon>
        <taxon>Poales</taxon>
        <taxon>Poaceae</taxon>
        <taxon>PACMAD clade</taxon>
        <taxon>Panicoideae</taxon>
        <taxon>Andropogonodae</taxon>
        <taxon>Andropogoneae</taxon>
        <taxon>Saccharinae</taxon>
        <taxon>Miscanthus</taxon>
    </lineage>
</organism>
<evidence type="ECO:0000256" key="2">
    <source>
        <dbReference type="ARBA" id="ARBA00007635"/>
    </source>
</evidence>
<accession>A0A811SDR1</accession>
<dbReference type="GO" id="GO:0016020">
    <property type="term" value="C:membrane"/>
    <property type="evidence" value="ECO:0007669"/>
    <property type="project" value="UniProtKB-SubCell"/>
</dbReference>
<keyword evidence="4 6" id="KW-1133">Transmembrane helix</keyword>
<gene>
    <name evidence="8" type="ORF">NCGR_LOCUS62958</name>
</gene>
<evidence type="ECO:0000256" key="1">
    <source>
        <dbReference type="ARBA" id="ARBA00004141"/>
    </source>
</evidence>
<reference evidence="8" key="1">
    <citation type="submission" date="2020-10" db="EMBL/GenBank/DDBJ databases">
        <authorList>
            <person name="Han B."/>
            <person name="Lu T."/>
            <person name="Zhao Q."/>
            <person name="Huang X."/>
            <person name="Zhao Y."/>
        </authorList>
    </citation>
    <scope>NUCLEOTIDE SEQUENCE</scope>
</reference>
<dbReference type="InterPro" id="IPR037185">
    <property type="entry name" value="EmrE-like"/>
</dbReference>
<dbReference type="SUPFAM" id="SSF103481">
    <property type="entry name" value="Multidrug resistance efflux transporter EmrE"/>
    <property type="match status" value="1"/>
</dbReference>
<sequence>MVRAHDGSKASPQRIHASWTSMACGSERLFVSIIIISIHQGIVATGLAWSLKIWCINKGGPLFIAVFQPLQTVMVAILAAIFLGDQLYTGGVIGAAIIVIGLYSVLWTKSMEKKGACDLETETSPTSHICVQKSSSSIAQIQPTYEAHMSFRLNTSSSICAG</sequence>
<dbReference type="OrthoDB" id="906389at2759"/>
<protein>
    <recommendedName>
        <fullName evidence="6">WAT1-related protein</fullName>
    </recommendedName>
</protein>
<evidence type="ECO:0000259" key="7">
    <source>
        <dbReference type="Pfam" id="PF00892"/>
    </source>
</evidence>
<dbReference type="PANTHER" id="PTHR31218">
    <property type="entry name" value="WAT1-RELATED PROTEIN"/>
    <property type="match status" value="1"/>
</dbReference>
<evidence type="ECO:0000256" key="6">
    <source>
        <dbReference type="RuleBase" id="RU363077"/>
    </source>
</evidence>
<evidence type="ECO:0000313" key="8">
    <source>
        <dbReference type="EMBL" id="CAD6338860.1"/>
    </source>
</evidence>
<feature type="domain" description="EamA" evidence="7">
    <location>
        <begin position="40"/>
        <end position="106"/>
    </location>
</feature>
<evidence type="ECO:0000256" key="3">
    <source>
        <dbReference type="ARBA" id="ARBA00022692"/>
    </source>
</evidence>
<proteinExistence type="inferred from homology"/>
<dbReference type="EMBL" id="CAJGYO010000019">
    <property type="protein sequence ID" value="CAD6338860.1"/>
    <property type="molecule type" value="Genomic_DNA"/>
</dbReference>
<name>A0A811SDR1_9POAL</name>
<dbReference type="InterPro" id="IPR030184">
    <property type="entry name" value="WAT1-related"/>
</dbReference>
<dbReference type="InterPro" id="IPR000620">
    <property type="entry name" value="EamA_dom"/>
</dbReference>
<comment type="subcellular location">
    <subcellularLocation>
        <location evidence="1 6">Membrane</location>
        <topology evidence="1 6">Multi-pass membrane protein</topology>
    </subcellularLocation>
</comment>
<evidence type="ECO:0000313" key="9">
    <source>
        <dbReference type="Proteomes" id="UP000604825"/>
    </source>
</evidence>
<keyword evidence="5 6" id="KW-0472">Membrane</keyword>
<keyword evidence="9" id="KW-1185">Reference proteome</keyword>
<dbReference type="Proteomes" id="UP000604825">
    <property type="component" value="Unassembled WGS sequence"/>
</dbReference>
<comment type="similarity">
    <text evidence="2 6">Belongs to the drug/metabolite transporter (DMT) superfamily. Plant drug/metabolite exporter (P-DME) (TC 2.A.7.4) family.</text>
</comment>
<feature type="transmembrane region" description="Helical" evidence="6">
    <location>
        <begin position="29"/>
        <end position="50"/>
    </location>
</feature>
<comment type="caution">
    <text evidence="6">Lacks conserved residue(s) required for the propagation of feature annotation.</text>
</comment>
<comment type="caution">
    <text evidence="8">The sequence shown here is derived from an EMBL/GenBank/DDBJ whole genome shotgun (WGS) entry which is preliminary data.</text>
</comment>